<protein>
    <recommendedName>
        <fullName evidence="4">Metal-dependent protein hydrolase</fullName>
    </recommendedName>
</protein>
<reference evidence="2 3" key="1">
    <citation type="submission" date="2024-08" db="EMBL/GenBank/DDBJ databases">
        <title>Insights into the chromosomal genome structure of Flemingia macrophylla.</title>
        <authorList>
            <person name="Ding Y."/>
            <person name="Zhao Y."/>
            <person name="Bi W."/>
            <person name="Wu M."/>
            <person name="Zhao G."/>
            <person name="Gong Y."/>
            <person name="Li W."/>
            <person name="Zhang P."/>
        </authorList>
    </citation>
    <scope>NUCLEOTIDE SEQUENCE [LARGE SCALE GENOMIC DNA]</scope>
    <source>
        <strain evidence="2">DYQJB</strain>
        <tissue evidence="2">Leaf</tissue>
    </source>
</reference>
<dbReference type="PANTHER" id="PTHR11215:SF1">
    <property type="entry name" value="MYG1 EXONUCLEASE"/>
    <property type="match status" value="1"/>
</dbReference>
<dbReference type="Pfam" id="PF03690">
    <property type="entry name" value="MYG1_exonuc"/>
    <property type="match status" value="2"/>
</dbReference>
<keyword evidence="3" id="KW-1185">Reference proteome</keyword>
<evidence type="ECO:0000313" key="2">
    <source>
        <dbReference type="EMBL" id="KAL2320040.1"/>
    </source>
</evidence>
<evidence type="ECO:0000256" key="1">
    <source>
        <dbReference type="ARBA" id="ARBA00010105"/>
    </source>
</evidence>
<accession>A0ABD1L947</accession>
<dbReference type="AlphaFoldDB" id="A0ABD1L947"/>
<evidence type="ECO:0000313" key="3">
    <source>
        <dbReference type="Proteomes" id="UP001603857"/>
    </source>
</evidence>
<proteinExistence type="inferred from homology"/>
<comment type="similarity">
    <text evidence="1">Belongs to the MYG1 family.</text>
</comment>
<name>A0ABD1L947_9FABA</name>
<comment type="caution">
    <text evidence="2">The sequence shown here is derived from an EMBL/GenBank/DDBJ whole genome shotgun (WGS) entry which is preliminary data.</text>
</comment>
<dbReference type="EMBL" id="JBGMDY010000010">
    <property type="protein sequence ID" value="KAL2320040.1"/>
    <property type="molecule type" value="Genomic_DNA"/>
</dbReference>
<gene>
    <name evidence="2" type="ORF">Fmac_029009</name>
</gene>
<evidence type="ECO:0008006" key="4">
    <source>
        <dbReference type="Google" id="ProtNLM"/>
    </source>
</evidence>
<sequence length="425" mass="47897">MWAAAIKPFISFQFRRHTLPFLVMASFSTASPFHAPLKRVGTHNGSFHCDEALGCFMIRLTHKFNNAEIVRTRDPQVLEGLDAVLDVGGVYDPSRDRYDHHQKGFTEVFGHGFSTKLSSAGLVFKVNFSSKNPIVVMVVSLLTHSFISSAQVVNSYHFGKEIIAKELNVDEEHRDVHHIYLAVYKSFMERRRAAPLSLPASLSPRSPSPRSISPSPPSLLWFKAIDAIDNGINQYDTDQPPKYVNNTHLSSRVGRLNLDWTDHDQSPEKENEAFQRAMVLAGSEFLDSVRYHVNSWLPARSIVMETLLARQTVDPSGEILVLTKFCPWKLHLFELEGEMKIDPPIIYVLYEDERSKSWRVQAVGVSPDRFESRKALPSQWRGLRDEELSKESGIPGCVFVHMSGFIGGNQTFDGALAMARAALKI</sequence>
<dbReference type="PANTHER" id="PTHR11215">
    <property type="entry name" value="METAL DEPENDENT HYDROLASE - RELATED"/>
    <property type="match status" value="1"/>
</dbReference>
<organism evidence="2 3">
    <name type="scientific">Flemingia macrophylla</name>
    <dbReference type="NCBI Taxonomy" id="520843"/>
    <lineage>
        <taxon>Eukaryota</taxon>
        <taxon>Viridiplantae</taxon>
        <taxon>Streptophyta</taxon>
        <taxon>Embryophyta</taxon>
        <taxon>Tracheophyta</taxon>
        <taxon>Spermatophyta</taxon>
        <taxon>Magnoliopsida</taxon>
        <taxon>eudicotyledons</taxon>
        <taxon>Gunneridae</taxon>
        <taxon>Pentapetalae</taxon>
        <taxon>rosids</taxon>
        <taxon>fabids</taxon>
        <taxon>Fabales</taxon>
        <taxon>Fabaceae</taxon>
        <taxon>Papilionoideae</taxon>
        <taxon>50 kb inversion clade</taxon>
        <taxon>NPAAA clade</taxon>
        <taxon>indigoferoid/millettioid clade</taxon>
        <taxon>Phaseoleae</taxon>
        <taxon>Flemingia</taxon>
    </lineage>
</organism>
<dbReference type="Proteomes" id="UP001603857">
    <property type="component" value="Unassembled WGS sequence"/>
</dbReference>
<dbReference type="InterPro" id="IPR003226">
    <property type="entry name" value="MYG1_exonuclease"/>
</dbReference>